<sequence length="246" mass="27684">FDFRNNTLTGTENTTFNSFDATNITLEQQFSQNSAIEIAYTNEHYKDGWSDRGSNQVYVDTSELHNYFLEVEEDGTPVPIPNPRVGRPYRAGNDTFANSASERDAFRVTGYYNLDLRDHDGLGWLGRHVFTGLYSNQSRQVYEESDSYGSVSGGEIEQVLEANRGRLYSTASYDRLARNIRYLGPRITGIPTDSQKTLATRTTAKTPKMKEITAFMYDSTADPLFAGHKGAYRQISAPLIINPVNN</sequence>
<reference evidence="1" key="1">
    <citation type="submission" date="2018-05" db="EMBL/GenBank/DDBJ databases">
        <authorList>
            <person name="Lanie J.A."/>
            <person name="Ng W.-L."/>
            <person name="Kazmierczak K.M."/>
            <person name="Andrzejewski T.M."/>
            <person name="Davidsen T.M."/>
            <person name="Wayne K.J."/>
            <person name="Tettelin H."/>
            <person name="Glass J.I."/>
            <person name="Rusch D."/>
            <person name="Podicherti R."/>
            <person name="Tsui H.-C.T."/>
            <person name="Winkler M.E."/>
        </authorList>
    </citation>
    <scope>NUCLEOTIDE SEQUENCE</scope>
</reference>
<feature type="non-terminal residue" evidence="1">
    <location>
        <position position="1"/>
    </location>
</feature>
<protein>
    <submittedName>
        <fullName evidence="1">Uncharacterized protein</fullName>
    </submittedName>
</protein>
<dbReference type="EMBL" id="UINC01200136">
    <property type="protein sequence ID" value="SVE18881.1"/>
    <property type="molecule type" value="Genomic_DNA"/>
</dbReference>
<proteinExistence type="predicted"/>
<evidence type="ECO:0000313" key="1">
    <source>
        <dbReference type="EMBL" id="SVE18881.1"/>
    </source>
</evidence>
<name>A0A383BGD3_9ZZZZ</name>
<accession>A0A383BGD3</accession>
<organism evidence="1">
    <name type="scientific">marine metagenome</name>
    <dbReference type="NCBI Taxonomy" id="408172"/>
    <lineage>
        <taxon>unclassified sequences</taxon>
        <taxon>metagenomes</taxon>
        <taxon>ecological metagenomes</taxon>
    </lineage>
</organism>
<dbReference type="AlphaFoldDB" id="A0A383BGD3"/>
<feature type="non-terminal residue" evidence="1">
    <location>
        <position position="246"/>
    </location>
</feature>
<gene>
    <name evidence="1" type="ORF">METZ01_LOCUS471735</name>
</gene>